<keyword evidence="2" id="KW-0732">Signal</keyword>
<dbReference type="KEGG" id="sace:GIY23_15750"/>
<name>A0A5Q3QIV8_9PSEU</name>
<organism evidence="4 5">
    <name type="scientific">Allosaccharopolyspora coralli</name>
    <dbReference type="NCBI Taxonomy" id="2665642"/>
    <lineage>
        <taxon>Bacteria</taxon>
        <taxon>Bacillati</taxon>
        <taxon>Actinomycetota</taxon>
        <taxon>Actinomycetes</taxon>
        <taxon>Pseudonocardiales</taxon>
        <taxon>Pseudonocardiaceae</taxon>
        <taxon>Allosaccharopolyspora</taxon>
    </lineage>
</organism>
<dbReference type="RefSeq" id="WP_154077356.1">
    <property type="nucleotide sequence ID" value="NZ_CP045929.1"/>
</dbReference>
<reference evidence="5" key="1">
    <citation type="submission" date="2019-11" db="EMBL/GenBank/DDBJ databases">
        <title>The complete genome sequence of Saccharopolyspora sp. E2A.</title>
        <authorList>
            <person name="Zhang G."/>
        </authorList>
    </citation>
    <scope>NUCLEOTIDE SEQUENCE [LARGE SCALE GENOMIC DNA]</scope>
    <source>
        <strain evidence="5">E2A</strain>
    </source>
</reference>
<evidence type="ECO:0000259" key="3">
    <source>
        <dbReference type="Pfam" id="PF14016"/>
    </source>
</evidence>
<feature type="domain" description="DUF4232" evidence="3">
    <location>
        <begin position="83"/>
        <end position="214"/>
    </location>
</feature>
<evidence type="ECO:0000256" key="1">
    <source>
        <dbReference type="SAM" id="MobiDB-lite"/>
    </source>
</evidence>
<evidence type="ECO:0000256" key="2">
    <source>
        <dbReference type="SAM" id="SignalP"/>
    </source>
</evidence>
<dbReference type="Pfam" id="PF14016">
    <property type="entry name" value="DUF4232"/>
    <property type="match status" value="1"/>
</dbReference>
<evidence type="ECO:0000313" key="4">
    <source>
        <dbReference type="EMBL" id="QGK70777.1"/>
    </source>
</evidence>
<feature type="region of interest" description="Disordered" evidence="1">
    <location>
        <begin position="34"/>
        <end position="84"/>
    </location>
</feature>
<dbReference type="AlphaFoldDB" id="A0A5Q3QIV8"/>
<proteinExistence type="predicted"/>
<protein>
    <submittedName>
        <fullName evidence="4">DUF4232 domain-containing protein</fullName>
    </submittedName>
</protein>
<evidence type="ECO:0000313" key="5">
    <source>
        <dbReference type="Proteomes" id="UP000371041"/>
    </source>
</evidence>
<feature type="compositionally biased region" description="Pro residues" evidence="1">
    <location>
        <begin position="36"/>
        <end position="48"/>
    </location>
</feature>
<feature type="chain" id="PRO_5039166485" evidence="2">
    <location>
        <begin position="29"/>
        <end position="222"/>
    </location>
</feature>
<feature type="signal peptide" evidence="2">
    <location>
        <begin position="1"/>
        <end position="28"/>
    </location>
</feature>
<accession>A0A5Q3QIV8</accession>
<gene>
    <name evidence="4" type="ORF">GIY23_15750</name>
</gene>
<dbReference type="EMBL" id="CP045929">
    <property type="protein sequence ID" value="QGK70777.1"/>
    <property type="molecule type" value="Genomic_DNA"/>
</dbReference>
<dbReference type="InterPro" id="IPR025326">
    <property type="entry name" value="DUF4232"/>
</dbReference>
<keyword evidence="5" id="KW-1185">Reference proteome</keyword>
<sequence>MSLLHRQQHRSRVATGLVALGVVASVSACGNLVPQAAPPPPPPAPAPQPATETVTVPASEPEQQPVEPSQQPSSEVSEGDSDCQPEQLRARFYPDSVMGLDSEGTQHTVLRVANVGSTACTLNGHATLDFVGENSELLPMSLEENPAGPSAEPVTIGTREAVLQDFWWEDTNTDGRDPAAACTDPVKVRVFMPGEQTPFFLDWGLGAVCNGGRVEHGQLFAE</sequence>
<dbReference type="PROSITE" id="PS51257">
    <property type="entry name" value="PROKAR_LIPOPROTEIN"/>
    <property type="match status" value="1"/>
</dbReference>
<dbReference type="Proteomes" id="UP000371041">
    <property type="component" value="Chromosome"/>
</dbReference>
<feature type="compositionally biased region" description="Low complexity" evidence="1">
    <location>
        <begin position="56"/>
        <end position="76"/>
    </location>
</feature>